<name>B7JWR9_RIPO1</name>
<sequence length="76" mass="8416">MNMVKHFKMVIEKHSDGYIAYPIGIVGAVVGQGESYEKALSDVKSALNCYVEIFRQDILEHISPVEVFIAETGVTV</sequence>
<accession>B7JWR9</accession>
<keyword evidence="2" id="KW-1185">Reference proteome</keyword>
<evidence type="ECO:0000313" key="2">
    <source>
        <dbReference type="Proteomes" id="UP000008204"/>
    </source>
</evidence>
<dbReference type="AlphaFoldDB" id="B7JWR9"/>
<dbReference type="EMBL" id="CP001287">
    <property type="protein sequence ID" value="ACK65768.1"/>
    <property type="molecule type" value="Genomic_DNA"/>
</dbReference>
<dbReference type="KEGG" id="cyp:PCC8801_1721"/>
<gene>
    <name evidence="1" type="ordered locus">PCC8801_1721</name>
</gene>
<dbReference type="STRING" id="41431.PCC8801_1721"/>
<organism evidence="1 2">
    <name type="scientific">Rippkaea orientalis (strain PCC 8801 / RF-1)</name>
    <name type="common">Cyanothece sp. (strain PCC 8801)</name>
    <dbReference type="NCBI Taxonomy" id="41431"/>
    <lineage>
        <taxon>Bacteria</taxon>
        <taxon>Bacillati</taxon>
        <taxon>Cyanobacteriota</taxon>
        <taxon>Cyanophyceae</taxon>
        <taxon>Oscillatoriophycideae</taxon>
        <taxon>Chroococcales</taxon>
        <taxon>Aphanothecaceae</taxon>
        <taxon>Rippkaea</taxon>
        <taxon>Rippkaea orientalis</taxon>
    </lineage>
</organism>
<evidence type="ECO:0000313" key="1">
    <source>
        <dbReference type="EMBL" id="ACK65768.1"/>
    </source>
</evidence>
<protein>
    <recommendedName>
        <fullName evidence="3">HicB-like antitoxin of toxin-antitoxin system domain-containing protein</fullName>
    </recommendedName>
</protein>
<dbReference type="Proteomes" id="UP000008204">
    <property type="component" value="Chromosome"/>
</dbReference>
<dbReference type="Gene3D" id="3.30.160.250">
    <property type="match status" value="1"/>
</dbReference>
<dbReference type="InterPro" id="IPR035069">
    <property type="entry name" value="TTHA1013/TTHA0281-like"/>
</dbReference>
<dbReference type="OrthoDB" id="345709at2"/>
<dbReference type="RefSeq" id="WP_012595041.1">
    <property type="nucleotide sequence ID" value="NC_011726.1"/>
</dbReference>
<dbReference type="SUPFAM" id="SSF143100">
    <property type="entry name" value="TTHA1013/TTHA0281-like"/>
    <property type="match status" value="1"/>
</dbReference>
<dbReference type="HOGENOM" id="CLU_114047_8_0_3"/>
<evidence type="ECO:0008006" key="3">
    <source>
        <dbReference type="Google" id="ProtNLM"/>
    </source>
</evidence>
<dbReference type="eggNOG" id="COG1598">
    <property type="taxonomic scope" value="Bacteria"/>
</dbReference>
<proteinExistence type="predicted"/>
<reference evidence="2" key="1">
    <citation type="journal article" date="2011" name="MBio">
        <title>Novel metabolic attributes of the genus Cyanothece, comprising a group of unicellular nitrogen-fixing Cyanobacteria.</title>
        <authorList>
            <person name="Bandyopadhyay A."/>
            <person name="Elvitigala T."/>
            <person name="Welsh E."/>
            <person name="Stockel J."/>
            <person name="Liberton M."/>
            <person name="Min H."/>
            <person name="Sherman L.A."/>
            <person name="Pakrasi H.B."/>
        </authorList>
    </citation>
    <scope>NUCLEOTIDE SEQUENCE [LARGE SCALE GENOMIC DNA]</scope>
    <source>
        <strain evidence="2">PCC 8801</strain>
    </source>
</reference>